<evidence type="ECO:0000313" key="1">
    <source>
        <dbReference type="EMBL" id="JAD89155.1"/>
    </source>
</evidence>
<dbReference type="EMBL" id="GBRH01208740">
    <property type="protein sequence ID" value="JAD89155.1"/>
    <property type="molecule type" value="Transcribed_RNA"/>
</dbReference>
<reference evidence="1" key="2">
    <citation type="journal article" date="2015" name="Data Brief">
        <title>Shoot transcriptome of the giant reed, Arundo donax.</title>
        <authorList>
            <person name="Barrero R.A."/>
            <person name="Guerrero F.D."/>
            <person name="Moolhuijzen P."/>
            <person name="Goolsby J.A."/>
            <person name="Tidwell J."/>
            <person name="Bellgard S.E."/>
            <person name="Bellgard M.I."/>
        </authorList>
    </citation>
    <scope>NUCLEOTIDE SEQUENCE</scope>
    <source>
        <tissue evidence="1">Shoot tissue taken approximately 20 cm above the soil surface</tissue>
    </source>
</reference>
<protein>
    <submittedName>
        <fullName evidence="1">Uncharacterized protein</fullName>
    </submittedName>
</protein>
<proteinExistence type="predicted"/>
<accession>A0A0A9DU43</accession>
<name>A0A0A9DU43_ARUDO</name>
<organism evidence="1">
    <name type="scientific">Arundo donax</name>
    <name type="common">Giant reed</name>
    <name type="synonym">Donax arundinaceus</name>
    <dbReference type="NCBI Taxonomy" id="35708"/>
    <lineage>
        <taxon>Eukaryota</taxon>
        <taxon>Viridiplantae</taxon>
        <taxon>Streptophyta</taxon>
        <taxon>Embryophyta</taxon>
        <taxon>Tracheophyta</taxon>
        <taxon>Spermatophyta</taxon>
        <taxon>Magnoliopsida</taxon>
        <taxon>Liliopsida</taxon>
        <taxon>Poales</taxon>
        <taxon>Poaceae</taxon>
        <taxon>PACMAD clade</taxon>
        <taxon>Arundinoideae</taxon>
        <taxon>Arundineae</taxon>
        <taxon>Arundo</taxon>
    </lineage>
</organism>
<reference evidence="1" key="1">
    <citation type="submission" date="2014-09" db="EMBL/GenBank/DDBJ databases">
        <authorList>
            <person name="Magalhaes I.L.F."/>
            <person name="Oliveira U."/>
            <person name="Santos F.R."/>
            <person name="Vidigal T.H.D.A."/>
            <person name="Brescovit A.D."/>
            <person name="Santos A.J."/>
        </authorList>
    </citation>
    <scope>NUCLEOTIDE SEQUENCE</scope>
    <source>
        <tissue evidence="1">Shoot tissue taken approximately 20 cm above the soil surface</tissue>
    </source>
</reference>
<dbReference type="AlphaFoldDB" id="A0A0A9DU43"/>
<sequence>MSYLLGNQMNFRVLAFSQERPARCLKIGVWIFQGLSDPAMPYCRKFYRFV</sequence>